<dbReference type="PANTHER" id="PTHR21588">
    <property type="entry name" value="COILED-COIL-HELIX-COILED-COIL-HELIX DOMAIN CONTAINING 6"/>
    <property type="match status" value="1"/>
</dbReference>
<feature type="region of interest" description="Disordered" evidence="1">
    <location>
        <begin position="1"/>
        <end position="99"/>
    </location>
</feature>
<dbReference type="OMA" id="DVQRQMN"/>
<evidence type="ECO:0000313" key="3">
    <source>
        <dbReference type="Proteomes" id="UP000318571"/>
    </source>
</evidence>
<reference evidence="2 3" key="1">
    <citation type="journal article" date="2018" name="Nat. Ecol. Evol.">
        <title>Genomic signatures of mitonuclear coevolution across populations of Tigriopus californicus.</title>
        <authorList>
            <person name="Barreto F.S."/>
            <person name="Watson E.T."/>
            <person name="Lima T.G."/>
            <person name="Willett C.S."/>
            <person name="Edmands S."/>
            <person name="Li W."/>
            <person name="Burton R.S."/>
        </authorList>
    </citation>
    <scope>NUCLEOTIDE SEQUENCE [LARGE SCALE GENOMIC DNA]</scope>
    <source>
        <strain evidence="2 3">San Diego</strain>
    </source>
</reference>
<dbReference type="InterPro" id="IPR052632">
    <property type="entry name" value="MICOS_subunit_Mic19"/>
</dbReference>
<evidence type="ECO:0008006" key="4">
    <source>
        <dbReference type="Google" id="ProtNLM"/>
    </source>
</evidence>
<dbReference type="GO" id="GO:0007007">
    <property type="term" value="P:inner mitochondrial membrane organization"/>
    <property type="evidence" value="ECO:0007669"/>
    <property type="project" value="TreeGrafter"/>
</dbReference>
<proteinExistence type="predicted"/>
<dbReference type="Pfam" id="PF07956">
    <property type="entry name" value="DUF1690"/>
    <property type="match status" value="1"/>
</dbReference>
<comment type="caution">
    <text evidence="2">The sequence shown here is derived from an EMBL/GenBank/DDBJ whole genome shotgun (WGS) entry which is preliminary data.</text>
</comment>
<dbReference type="Proteomes" id="UP000318571">
    <property type="component" value="Chromosome 9"/>
</dbReference>
<name>A0A553P0H4_TIGCA</name>
<sequence>MGQGQSNPRKITVINDEAPGVIKISDSVVQRIKDEVAGQKDQPGPAPAPTGNEAPTSNSEPAPPPEPANSPSPPAAAQYHPPPPQYPNGSSPTSAGPYVQYVSEPSLSALKVRAEKEEELRQVEEYWQSRLQETRNHQLKATAINEESLHNTIAAVEKLFLKGRQAPICQEPKHAVLQCYKQNPKQSLNCAQEVKSFAQCIESARLNSLNRNG</sequence>
<dbReference type="AlphaFoldDB" id="A0A553P0H4"/>
<dbReference type="GO" id="GO:0061617">
    <property type="term" value="C:MICOS complex"/>
    <property type="evidence" value="ECO:0007669"/>
    <property type="project" value="TreeGrafter"/>
</dbReference>
<keyword evidence="3" id="KW-1185">Reference proteome</keyword>
<dbReference type="OrthoDB" id="70030at2759"/>
<accession>A0A553P0H4</accession>
<dbReference type="EMBL" id="VCGU01000009">
    <property type="protein sequence ID" value="TRY71180.1"/>
    <property type="molecule type" value="Genomic_DNA"/>
</dbReference>
<evidence type="ECO:0000313" key="2">
    <source>
        <dbReference type="EMBL" id="TRY71180.1"/>
    </source>
</evidence>
<dbReference type="InterPro" id="IPR012471">
    <property type="entry name" value="DUF1690"/>
</dbReference>
<feature type="compositionally biased region" description="Pro residues" evidence="1">
    <location>
        <begin position="61"/>
        <end position="86"/>
    </location>
</feature>
<dbReference type="STRING" id="6832.A0A553P0H4"/>
<dbReference type="PANTHER" id="PTHR21588:SF18">
    <property type="entry name" value="MICOS COMPLEX SUBUNIT MIC19"/>
    <property type="match status" value="1"/>
</dbReference>
<organism evidence="2 3">
    <name type="scientific">Tigriopus californicus</name>
    <name type="common">Marine copepod</name>
    <dbReference type="NCBI Taxonomy" id="6832"/>
    <lineage>
        <taxon>Eukaryota</taxon>
        <taxon>Metazoa</taxon>
        <taxon>Ecdysozoa</taxon>
        <taxon>Arthropoda</taxon>
        <taxon>Crustacea</taxon>
        <taxon>Multicrustacea</taxon>
        <taxon>Hexanauplia</taxon>
        <taxon>Copepoda</taxon>
        <taxon>Harpacticoida</taxon>
        <taxon>Harpacticidae</taxon>
        <taxon>Tigriopus</taxon>
    </lineage>
</organism>
<protein>
    <recommendedName>
        <fullName evidence="4">CHCH domain-containing protein</fullName>
    </recommendedName>
</protein>
<gene>
    <name evidence="2" type="ORF">TCAL_12355</name>
</gene>
<evidence type="ECO:0000256" key="1">
    <source>
        <dbReference type="SAM" id="MobiDB-lite"/>
    </source>
</evidence>